<dbReference type="AlphaFoldDB" id="A0A450UNX7"/>
<protein>
    <submittedName>
        <fullName evidence="1">Uncharacterized protein</fullName>
    </submittedName>
</protein>
<gene>
    <name evidence="1" type="ORF">BECKLFY1418A_GA0070994_103817</name>
</gene>
<dbReference type="InterPro" id="IPR038296">
    <property type="entry name" value="ParD_sf"/>
</dbReference>
<sequence length="86" mass="9544">MNRLCVVLPLSSISDKQFPPYAAKPSRGTYLGPTLPSHPDIAAADALCQLETFLKPRIEKAEQEEVTSKSVEDIFEEVRQDRNGKA</sequence>
<dbReference type="EMBL" id="CAADFH010000038">
    <property type="protein sequence ID" value="VFJ94227.1"/>
    <property type="molecule type" value="Genomic_DNA"/>
</dbReference>
<name>A0A450UNX7_9GAMM</name>
<reference evidence="1" key="1">
    <citation type="submission" date="2019-02" db="EMBL/GenBank/DDBJ databases">
        <authorList>
            <person name="Gruber-Vodicka R. H."/>
            <person name="Seah K. B. B."/>
        </authorList>
    </citation>
    <scope>NUCLEOTIDE SEQUENCE</scope>
    <source>
        <strain evidence="1">BECK_M6</strain>
    </source>
</reference>
<dbReference type="InterPro" id="IPR022789">
    <property type="entry name" value="ParD"/>
</dbReference>
<organism evidence="1">
    <name type="scientific">Candidatus Kentrum sp. LFY</name>
    <dbReference type="NCBI Taxonomy" id="2126342"/>
    <lineage>
        <taxon>Bacteria</taxon>
        <taxon>Pseudomonadati</taxon>
        <taxon>Pseudomonadota</taxon>
        <taxon>Gammaproteobacteria</taxon>
        <taxon>Candidatus Kentrum</taxon>
    </lineage>
</organism>
<evidence type="ECO:0000313" key="1">
    <source>
        <dbReference type="EMBL" id="VFJ94227.1"/>
    </source>
</evidence>
<proteinExistence type="predicted"/>
<accession>A0A450UNX7</accession>
<dbReference type="Gene3D" id="6.10.180.10">
    <property type="entry name" value="Antitoxin ParD"/>
    <property type="match status" value="1"/>
</dbReference>
<dbReference type="Pfam" id="PF09386">
    <property type="entry name" value="ParD"/>
    <property type="match status" value="1"/>
</dbReference>